<dbReference type="Pfam" id="PF03994">
    <property type="entry name" value="DUF350"/>
    <property type="match status" value="1"/>
</dbReference>
<proteinExistence type="inferred from homology"/>
<evidence type="ECO:0000256" key="6">
    <source>
        <dbReference type="ARBA" id="ARBA00023136"/>
    </source>
</evidence>
<dbReference type="PANTHER" id="PTHR40043">
    <property type="entry name" value="UPF0719 INNER MEMBRANE PROTEIN YJFL"/>
    <property type="match status" value="1"/>
</dbReference>
<keyword evidence="3" id="KW-1003">Cell membrane</keyword>
<evidence type="ECO:0000256" key="2">
    <source>
        <dbReference type="ARBA" id="ARBA00005779"/>
    </source>
</evidence>
<gene>
    <name evidence="8" type="ORF">HRV97_05485</name>
</gene>
<keyword evidence="4 7" id="KW-0812">Transmembrane</keyword>
<protein>
    <submittedName>
        <fullName evidence="8">DUF350 domain-containing protein</fullName>
    </submittedName>
</protein>
<organism evidence="8 9">
    <name type="scientific">Sphingomonas hominis</name>
    <dbReference type="NCBI Taxonomy" id="2741495"/>
    <lineage>
        <taxon>Bacteria</taxon>
        <taxon>Pseudomonadati</taxon>
        <taxon>Pseudomonadota</taxon>
        <taxon>Alphaproteobacteria</taxon>
        <taxon>Sphingomonadales</taxon>
        <taxon>Sphingomonadaceae</taxon>
        <taxon>Sphingomonas</taxon>
    </lineage>
</organism>
<evidence type="ECO:0000256" key="1">
    <source>
        <dbReference type="ARBA" id="ARBA00004651"/>
    </source>
</evidence>
<evidence type="ECO:0000256" key="5">
    <source>
        <dbReference type="ARBA" id="ARBA00022989"/>
    </source>
</evidence>
<dbReference type="EMBL" id="JABULH010000002">
    <property type="protein sequence ID" value="NTS64605.1"/>
    <property type="molecule type" value="Genomic_DNA"/>
</dbReference>
<dbReference type="InterPro" id="IPR007140">
    <property type="entry name" value="DUF350"/>
</dbReference>
<name>A0ABX2JGQ0_9SPHN</name>
<feature type="transmembrane region" description="Helical" evidence="7">
    <location>
        <begin position="85"/>
        <end position="107"/>
    </location>
</feature>
<feature type="transmembrane region" description="Helical" evidence="7">
    <location>
        <begin position="12"/>
        <end position="34"/>
    </location>
</feature>
<sequence>MDYLSPNYLLGVFLYGAGHFIVAFGLACLFLAVFKRLYQMSTPYDEAQLIADGNVAAAVALGGAIIGFALPLASALTQTADPLEFTVWAVLAGVVQILASLVVRRFVVRDLAARIERGNVATGVYLGATSIGVGLLNAASMTY</sequence>
<evidence type="ECO:0000256" key="7">
    <source>
        <dbReference type="SAM" id="Phobius"/>
    </source>
</evidence>
<keyword evidence="9" id="KW-1185">Reference proteome</keyword>
<comment type="caution">
    <text evidence="8">The sequence shown here is derived from an EMBL/GenBank/DDBJ whole genome shotgun (WGS) entry which is preliminary data.</text>
</comment>
<comment type="subcellular location">
    <subcellularLocation>
        <location evidence="1">Cell membrane</location>
        <topology evidence="1">Multi-pass membrane protein</topology>
    </subcellularLocation>
</comment>
<keyword evidence="6 7" id="KW-0472">Membrane</keyword>
<dbReference type="PANTHER" id="PTHR40043:SF1">
    <property type="entry name" value="UPF0719 INNER MEMBRANE PROTEIN YJFL"/>
    <property type="match status" value="1"/>
</dbReference>
<dbReference type="RefSeq" id="WP_174192860.1">
    <property type="nucleotide sequence ID" value="NZ_JABULH010000002.1"/>
</dbReference>
<accession>A0ABX2JGQ0</accession>
<keyword evidence="5 7" id="KW-1133">Transmembrane helix</keyword>
<feature type="transmembrane region" description="Helical" evidence="7">
    <location>
        <begin position="119"/>
        <end position="139"/>
    </location>
</feature>
<comment type="similarity">
    <text evidence="2">Belongs to the UPF0719 family.</text>
</comment>
<evidence type="ECO:0000256" key="4">
    <source>
        <dbReference type="ARBA" id="ARBA00022692"/>
    </source>
</evidence>
<evidence type="ECO:0000256" key="3">
    <source>
        <dbReference type="ARBA" id="ARBA00022475"/>
    </source>
</evidence>
<evidence type="ECO:0000313" key="9">
    <source>
        <dbReference type="Proteomes" id="UP000621447"/>
    </source>
</evidence>
<reference evidence="8 9" key="1">
    <citation type="submission" date="2020-06" db="EMBL/GenBank/DDBJ databases">
        <title>Sphingomonas hominis sp. nov., a member of the Sphingomonas, isolated from the hair of a 22-year-old girl.</title>
        <authorList>
            <person name="Zhang D.-F."/>
            <person name="Cui X.-W."/>
        </authorList>
    </citation>
    <scope>NUCLEOTIDE SEQUENCE [LARGE SCALE GENOMIC DNA]</scope>
    <source>
        <strain evidence="8 9">HHU CXW</strain>
    </source>
</reference>
<evidence type="ECO:0000313" key="8">
    <source>
        <dbReference type="EMBL" id="NTS64605.1"/>
    </source>
</evidence>
<dbReference type="Proteomes" id="UP000621447">
    <property type="component" value="Unassembled WGS sequence"/>
</dbReference>
<feature type="transmembrane region" description="Helical" evidence="7">
    <location>
        <begin position="55"/>
        <end position="73"/>
    </location>
</feature>